<reference evidence="4 7" key="3">
    <citation type="submission" date="2019-08" db="EMBL/GenBank/DDBJ databases">
        <title>In-depth cultivation of the pig gut microbiome towards novel bacterial diversity and tailored functional studies.</title>
        <authorList>
            <person name="Wylensek D."/>
            <person name="Hitch T.C.A."/>
            <person name="Clavel T."/>
        </authorList>
    </citation>
    <scope>NUCLEOTIDE SEQUENCE [LARGE SCALE GENOMIC DNA]</scope>
    <source>
        <strain evidence="4 7">WCA3-601-WT-6J</strain>
    </source>
</reference>
<dbReference type="Proteomes" id="UP000032483">
    <property type="component" value="Unassembled WGS sequence"/>
</dbReference>
<organism evidence="2 5">
    <name type="scientific">Ruthenibacterium lactatiformans</name>
    <dbReference type="NCBI Taxonomy" id="1550024"/>
    <lineage>
        <taxon>Bacteria</taxon>
        <taxon>Bacillati</taxon>
        <taxon>Bacillota</taxon>
        <taxon>Clostridia</taxon>
        <taxon>Eubacteriales</taxon>
        <taxon>Oscillospiraceae</taxon>
        <taxon>Ruthenibacterium</taxon>
    </lineage>
</organism>
<proteinExistence type="predicted"/>
<evidence type="ECO:0000256" key="1">
    <source>
        <dbReference type="ARBA" id="ARBA00022649"/>
    </source>
</evidence>
<dbReference type="Proteomes" id="UP000053433">
    <property type="component" value="Unassembled WGS sequence"/>
</dbReference>
<dbReference type="AlphaFoldDB" id="A0A0D8J2H6"/>
<dbReference type="Pfam" id="PF05016">
    <property type="entry name" value="ParE_toxin"/>
    <property type="match status" value="1"/>
</dbReference>
<evidence type="ECO:0000313" key="6">
    <source>
        <dbReference type="Proteomes" id="UP000053433"/>
    </source>
</evidence>
<sequence>MDELQIVYTTEAMQDILGISDYYFDKVGESAALRAVDALQNNIDKLMRFPRMGEEHPDEYLKVLNFCKLAHDNHIVIYRVDTETVIIERIVWASSNYPELFQQGVPTL</sequence>
<dbReference type="InterPro" id="IPR007712">
    <property type="entry name" value="RelE/ParE_toxin"/>
</dbReference>
<evidence type="ECO:0000313" key="4">
    <source>
        <dbReference type="EMBL" id="MST93185.1"/>
    </source>
</evidence>
<evidence type="ECO:0000313" key="7">
    <source>
        <dbReference type="Proteomes" id="UP000431913"/>
    </source>
</evidence>
<dbReference type="Gene3D" id="3.30.2310.20">
    <property type="entry name" value="RelE-like"/>
    <property type="match status" value="1"/>
</dbReference>
<dbReference type="EMBL" id="VUNJ01000021">
    <property type="protein sequence ID" value="MST93185.1"/>
    <property type="molecule type" value="Genomic_DNA"/>
</dbReference>
<reference evidence="2" key="1">
    <citation type="submission" date="2015-02" db="EMBL/GenBank/DDBJ databases">
        <title>A novel member of the family Ruminococcaceae isolated from human feces.</title>
        <authorList>
            <person name="Shkoporov A.N."/>
            <person name="Chaplin A.V."/>
            <person name="Motuzova O.V."/>
            <person name="Kafarskaia L.I."/>
            <person name="Khokhlova E.V."/>
            <person name="Efimov B.A."/>
        </authorList>
    </citation>
    <scope>NUCLEOTIDE SEQUENCE [LARGE SCALE GENOMIC DNA]</scope>
    <source>
        <strain evidence="2">585-1</strain>
    </source>
</reference>
<gene>
    <name evidence="3" type="ORF">ASJ35_10365</name>
    <name evidence="4" type="ORF">FYJ76_14815</name>
    <name evidence="2" type="ORF">TQ39_09600</name>
</gene>
<reference evidence="3 6" key="2">
    <citation type="submission" date="2015-10" db="EMBL/GenBank/DDBJ databases">
        <title>A novel member of the family Ruminococcaceae isolated from human faeces.</title>
        <authorList>
            <person name="Shkoporov A.N."/>
            <person name="Chaplin A.V."/>
            <person name="Motuzova O.V."/>
            <person name="Kafarskaia L.I."/>
            <person name="Efimov B.A."/>
        </authorList>
    </citation>
    <scope>NUCLEOTIDE SEQUENCE [LARGE SCALE GENOMIC DNA]</scope>
    <source>
        <strain evidence="3 6">668</strain>
    </source>
</reference>
<dbReference type="EMBL" id="LMUA01000013">
    <property type="protein sequence ID" value="KUE75983.1"/>
    <property type="molecule type" value="Genomic_DNA"/>
</dbReference>
<protein>
    <submittedName>
        <fullName evidence="2 3">Toxin RelE</fullName>
    </submittedName>
    <submittedName>
        <fullName evidence="4">Type II toxin-antitoxin system RelE/ParE family toxin</fullName>
    </submittedName>
</protein>
<evidence type="ECO:0000313" key="2">
    <source>
        <dbReference type="EMBL" id="KJF39988.1"/>
    </source>
</evidence>
<dbReference type="Proteomes" id="UP000431913">
    <property type="component" value="Unassembled WGS sequence"/>
</dbReference>
<dbReference type="GeneID" id="42856840"/>
<dbReference type="InterPro" id="IPR035093">
    <property type="entry name" value="RelE/ParE_toxin_dom_sf"/>
</dbReference>
<keyword evidence="5" id="KW-1185">Reference proteome</keyword>
<accession>A0A0W7TQH5</accession>
<name>A0A0D8J2H6_9FIRM</name>
<dbReference type="RefSeq" id="WP_050005367.1">
    <property type="nucleotide sequence ID" value="NZ_DAWBJP010000032.1"/>
</dbReference>
<accession>A0A0D8J2H6</accession>
<keyword evidence="1" id="KW-1277">Toxin-antitoxin system</keyword>
<evidence type="ECO:0000313" key="3">
    <source>
        <dbReference type="EMBL" id="KUE75983.1"/>
    </source>
</evidence>
<comment type="caution">
    <text evidence="2">The sequence shown here is derived from an EMBL/GenBank/DDBJ whole genome shotgun (WGS) entry which is preliminary data.</text>
</comment>
<dbReference type="EMBL" id="JXXK01000011">
    <property type="protein sequence ID" value="KJF39988.1"/>
    <property type="molecule type" value="Genomic_DNA"/>
</dbReference>
<evidence type="ECO:0000313" key="5">
    <source>
        <dbReference type="Proteomes" id="UP000032483"/>
    </source>
</evidence>